<name>S7QFN7_GLOTA</name>
<evidence type="ECO:0000313" key="3">
    <source>
        <dbReference type="Proteomes" id="UP000030669"/>
    </source>
</evidence>
<protein>
    <recommendedName>
        <fullName evidence="1">Peptidase S33 tripeptidyl aminopeptidase-like C-terminal domain-containing protein</fullName>
    </recommendedName>
</protein>
<dbReference type="RefSeq" id="XP_007863783.1">
    <property type="nucleotide sequence ID" value="XM_007865592.1"/>
</dbReference>
<dbReference type="KEGG" id="gtr:GLOTRDRAFT_127156"/>
<dbReference type="OrthoDB" id="425534at2759"/>
<dbReference type="AlphaFoldDB" id="S7QFN7"/>
<gene>
    <name evidence="2" type="ORF">GLOTRDRAFT_127156</name>
</gene>
<dbReference type="Proteomes" id="UP000030669">
    <property type="component" value="Unassembled WGS sequence"/>
</dbReference>
<accession>S7QFN7</accession>
<dbReference type="EMBL" id="KB469298">
    <property type="protein sequence ID" value="EPQ58666.1"/>
    <property type="molecule type" value="Genomic_DNA"/>
</dbReference>
<dbReference type="HOGENOM" id="CLU_1586652_0_0_1"/>
<sequence>MRPRHSLRVWQNSPQVEEVPFVLDMCVYVPDVQPWQSRYNGTFGLATAQPNIATETYDPATPYVNALSSLQRLGSNARLIQQAEGHGHTTLSQLSFYTLELVQAYLLDGVVPADSHTDQQPFVPLANRNGGGSGDLDSRFIYARAERATLTDRKEISGPWRYISLLSF</sequence>
<dbReference type="Pfam" id="PF08386">
    <property type="entry name" value="Abhydrolase_4"/>
    <property type="match status" value="1"/>
</dbReference>
<keyword evidence="3" id="KW-1185">Reference proteome</keyword>
<organism evidence="2 3">
    <name type="scientific">Gloeophyllum trabeum (strain ATCC 11539 / FP-39264 / Madison 617)</name>
    <name type="common">Brown rot fungus</name>
    <dbReference type="NCBI Taxonomy" id="670483"/>
    <lineage>
        <taxon>Eukaryota</taxon>
        <taxon>Fungi</taxon>
        <taxon>Dikarya</taxon>
        <taxon>Basidiomycota</taxon>
        <taxon>Agaricomycotina</taxon>
        <taxon>Agaricomycetes</taxon>
        <taxon>Gloeophyllales</taxon>
        <taxon>Gloeophyllaceae</taxon>
        <taxon>Gloeophyllum</taxon>
    </lineage>
</organism>
<dbReference type="InterPro" id="IPR013595">
    <property type="entry name" value="Pept_S33_TAP-like_C"/>
</dbReference>
<evidence type="ECO:0000259" key="1">
    <source>
        <dbReference type="Pfam" id="PF08386"/>
    </source>
</evidence>
<evidence type="ECO:0000313" key="2">
    <source>
        <dbReference type="EMBL" id="EPQ58666.1"/>
    </source>
</evidence>
<reference evidence="2 3" key="1">
    <citation type="journal article" date="2012" name="Science">
        <title>The Paleozoic origin of enzymatic lignin decomposition reconstructed from 31 fungal genomes.</title>
        <authorList>
            <person name="Floudas D."/>
            <person name="Binder M."/>
            <person name="Riley R."/>
            <person name="Barry K."/>
            <person name="Blanchette R.A."/>
            <person name="Henrissat B."/>
            <person name="Martinez A.T."/>
            <person name="Otillar R."/>
            <person name="Spatafora J.W."/>
            <person name="Yadav J.S."/>
            <person name="Aerts A."/>
            <person name="Benoit I."/>
            <person name="Boyd A."/>
            <person name="Carlson A."/>
            <person name="Copeland A."/>
            <person name="Coutinho P.M."/>
            <person name="de Vries R.P."/>
            <person name="Ferreira P."/>
            <person name="Findley K."/>
            <person name="Foster B."/>
            <person name="Gaskell J."/>
            <person name="Glotzer D."/>
            <person name="Gorecki P."/>
            <person name="Heitman J."/>
            <person name="Hesse C."/>
            <person name="Hori C."/>
            <person name="Igarashi K."/>
            <person name="Jurgens J.A."/>
            <person name="Kallen N."/>
            <person name="Kersten P."/>
            <person name="Kohler A."/>
            <person name="Kuees U."/>
            <person name="Kumar T.K.A."/>
            <person name="Kuo A."/>
            <person name="LaButti K."/>
            <person name="Larrondo L.F."/>
            <person name="Lindquist E."/>
            <person name="Ling A."/>
            <person name="Lombard V."/>
            <person name="Lucas S."/>
            <person name="Lundell T."/>
            <person name="Martin R."/>
            <person name="McLaughlin D.J."/>
            <person name="Morgenstern I."/>
            <person name="Morin E."/>
            <person name="Murat C."/>
            <person name="Nagy L.G."/>
            <person name="Nolan M."/>
            <person name="Ohm R.A."/>
            <person name="Patyshakuliyeva A."/>
            <person name="Rokas A."/>
            <person name="Ruiz-Duenas F.J."/>
            <person name="Sabat G."/>
            <person name="Salamov A."/>
            <person name="Samejima M."/>
            <person name="Schmutz J."/>
            <person name="Slot J.C."/>
            <person name="St John F."/>
            <person name="Stenlid J."/>
            <person name="Sun H."/>
            <person name="Sun S."/>
            <person name="Syed K."/>
            <person name="Tsang A."/>
            <person name="Wiebenga A."/>
            <person name="Young D."/>
            <person name="Pisabarro A."/>
            <person name="Eastwood D.C."/>
            <person name="Martin F."/>
            <person name="Cullen D."/>
            <person name="Grigoriev I.V."/>
            <person name="Hibbett D.S."/>
        </authorList>
    </citation>
    <scope>NUCLEOTIDE SEQUENCE [LARGE SCALE GENOMIC DNA]</scope>
    <source>
        <strain evidence="2 3">ATCC 11539</strain>
    </source>
</reference>
<dbReference type="STRING" id="670483.S7QFN7"/>
<dbReference type="GeneID" id="19301488"/>
<feature type="domain" description="Peptidase S33 tripeptidyl aminopeptidase-like C-terminal" evidence="1">
    <location>
        <begin position="53"/>
        <end position="115"/>
    </location>
</feature>
<proteinExistence type="predicted"/>